<evidence type="ECO:0000256" key="4">
    <source>
        <dbReference type="ARBA" id="ARBA00022777"/>
    </source>
</evidence>
<organism evidence="11">
    <name type="scientific">Panstrongylus megistus</name>
    <dbReference type="NCBI Taxonomy" id="65343"/>
    <lineage>
        <taxon>Eukaryota</taxon>
        <taxon>Metazoa</taxon>
        <taxon>Ecdysozoa</taxon>
        <taxon>Arthropoda</taxon>
        <taxon>Hexapoda</taxon>
        <taxon>Insecta</taxon>
        <taxon>Pterygota</taxon>
        <taxon>Neoptera</taxon>
        <taxon>Paraneoptera</taxon>
        <taxon>Hemiptera</taxon>
        <taxon>Heteroptera</taxon>
        <taxon>Panheteroptera</taxon>
        <taxon>Cimicomorpha</taxon>
        <taxon>Reduviidae</taxon>
        <taxon>Triatominae</taxon>
        <taxon>Panstrongylus</taxon>
    </lineage>
</organism>
<dbReference type="InterPro" id="IPR011009">
    <property type="entry name" value="Kinase-like_dom_sf"/>
</dbReference>
<dbReference type="AlphaFoldDB" id="A0A069DR93"/>
<evidence type="ECO:0000259" key="10">
    <source>
        <dbReference type="PROSITE" id="PS50011"/>
    </source>
</evidence>
<dbReference type="SMART" id="SM00220">
    <property type="entry name" value="S_TKc"/>
    <property type="match status" value="1"/>
</dbReference>
<comment type="subcellular location">
    <subcellularLocation>
        <location evidence="8">Endomembrane system</location>
        <topology evidence="8">Single-pass membrane protein</topology>
    </subcellularLocation>
</comment>
<dbReference type="Gene3D" id="1.10.510.10">
    <property type="entry name" value="Transferase(Phosphotransferase) domain 1"/>
    <property type="match status" value="1"/>
</dbReference>
<keyword evidence="2 9" id="KW-0812">Transmembrane</keyword>
<dbReference type="SUPFAM" id="SSF56112">
    <property type="entry name" value="Protein kinase-like (PK-like)"/>
    <property type="match status" value="1"/>
</dbReference>
<feature type="non-terminal residue" evidence="11">
    <location>
        <position position="1"/>
    </location>
</feature>
<dbReference type="GO" id="GO:0004672">
    <property type="term" value="F:protein kinase activity"/>
    <property type="evidence" value="ECO:0007669"/>
    <property type="project" value="InterPro"/>
</dbReference>
<dbReference type="GO" id="GO:0005524">
    <property type="term" value="F:ATP binding"/>
    <property type="evidence" value="ECO:0007669"/>
    <property type="project" value="UniProtKB-KW"/>
</dbReference>
<protein>
    <submittedName>
        <fullName evidence="11">Protein o-mannose kinase</fullName>
    </submittedName>
</protein>
<name>A0A069DR93_9HEMI</name>
<keyword evidence="3" id="KW-0547">Nucleotide-binding</keyword>
<keyword evidence="5" id="KW-0067">ATP-binding</keyword>
<evidence type="ECO:0000256" key="6">
    <source>
        <dbReference type="ARBA" id="ARBA00022989"/>
    </source>
</evidence>
<evidence type="ECO:0000256" key="7">
    <source>
        <dbReference type="ARBA" id="ARBA00023136"/>
    </source>
</evidence>
<proteinExistence type="evidence at transcript level"/>
<accession>A0A069DR93</accession>
<evidence type="ECO:0000256" key="3">
    <source>
        <dbReference type="ARBA" id="ARBA00022741"/>
    </source>
</evidence>
<evidence type="ECO:0000256" key="8">
    <source>
        <dbReference type="ARBA" id="ARBA00037847"/>
    </source>
</evidence>
<dbReference type="PROSITE" id="PS50011">
    <property type="entry name" value="PROTEIN_KINASE_DOM"/>
    <property type="match status" value="1"/>
</dbReference>
<dbReference type="GO" id="GO:0019200">
    <property type="term" value="F:carbohydrate kinase activity"/>
    <property type="evidence" value="ECO:0007669"/>
    <property type="project" value="InterPro"/>
</dbReference>
<dbReference type="EMBL" id="GBGD01002296">
    <property type="protein sequence ID" value="JAC86593.1"/>
    <property type="molecule type" value="mRNA"/>
</dbReference>
<dbReference type="PANTHER" id="PTHR22618:SF2">
    <property type="entry name" value="PROTEIN O-MANNOSE KINASE"/>
    <property type="match status" value="1"/>
</dbReference>
<keyword evidence="7 9" id="KW-0472">Membrane</keyword>
<feature type="transmembrane region" description="Helical" evidence="9">
    <location>
        <begin position="12"/>
        <end position="30"/>
    </location>
</feature>
<evidence type="ECO:0000256" key="9">
    <source>
        <dbReference type="SAM" id="Phobius"/>
    </source>
</evidence>
<evidence type="ECO:0000256" key="2">
    <source>
        <dbReference type="ARBA" id="ARBA00022692"/>
    </source>
</evidence>
<feature type="domain" description="Protein kinase" evidence="10">
    <location>
        <begin position="58"/>
        <end position="302"/>
    </location>
</feature>
<dbReference type="InterPro" id="IPR000719">
    <property type="entry name" value="Prot_kinase_dom"/>
</dbReference>
<reference evidence="11" key="1">
    <citation type="journal article" date="2015" name="J. Med. Entomol.">
        <title>A Deep Insight Into the Sialotranscriptome of the Chagas Disease Vector, Panstrongylus megistus (Hemiptera: Heteroptera).</title>
        <authorList>
            <person name="Ribeiro J.M."/>
            <person name="Schwarz A."/>
            <person name="Francischetti I.M."/>
        </authorList>
    </citation>
    <scope>NUCLEOTIDE SEQUENCE</scope>
    <source>
        <tissue evidence="11">Salivary glands</tissue>
    </source>
</reference>
<dbReference type="PANTHER" id="PTHR22618">
    <property type="entry name" value="PROTEIN O-MANNOSE KINASE"/>
    <property type="match status" value="1"/>
</dbReference>
<evidence type="ECO:0000313" key="11">
    <source>
        <dbReference type="EMBL" id="JAC86593.1"/>
    </source>
</evidence>
<keyword evidence="1" id="KW-0808">Transferase</keyword>
<dbReference type="GO" id="GO:0005789">
    <property type="term" value="C:endoplasmic reticulum membrane"/>
    <property type="evidence" value="ECO:0007669"/>
    <property type="project" value="TreeGrafter"/>
</dbReference>
<dbReference type="GO" id="GO:0006493">
    <property type="term" value="P:protein O-linked glycosylation"/>
    <property type="evidence" value="ECO:0007669"/>
    <property type="project" value="InterPro"/>
</dbReference>
<evidence type="ECO:0000256" key="5">
    <source>
        <dbReference type="ARBA" id="ARBA00022840"/>
    </source>
</evidence>
<dbReference type="InterPro" id="IPR039318">
    <property type="entry name" value="POMK"/>
</dbReference>
<sequence length="302" mass="34942">ILLVLNFQPTKNSQLIYVLILFYIFYPYNIKSCPETHFKLPGMVNCHPWLNCSEIRNIKICENIGYGTLKNVFKSYWQDHTVALSILKHKKYIPDFSVGLNMLKLLTGNPHIVQLIGFCEDMNIIVTEYHTYNNAINLKYLIKDSLVAIKFCLNYVEILDTLHSNSIGKLVNCDSNSLYKLLSQFLITNDLKIVLADLDSMQIVTNSTVVCGSTKPNYEQLISNNFLPPEQVYFGWYGDKSEIWKVPDICEFFINSNHNVVLKYMLFDIHKSCKNADPVKRPSAKYLVKKYKLILNELLMDL</sequence>
<keyword evidence="4 11" id="KW-0418">Kinase</keyword>
<evidence type="ECO:0000256" key="1">
    <source>
        <dbReference type="ARBA" id="ARBA00022679"/>
    </source>
</evidence>
<keyword evidence="6 9" id="KW-1133">Transmembrane helix</keyword>